<dbReference type="Proteomes" id="UP000821837">
    <property type="component" value="Chromosome 10"/>
</dbReference>
<sequence length="116" mass="12854">MPSSHNNTAKDISDEITAGEHSLEELKEKPPDDEGEEEAMDSSPTRKRPAPLSDEARTSLPGTVEEEPALMEPQHNGVGVETRLRRNSGGCLIFPWEEGLREGWSCGTTIPRPYWP</sequence>
<evidence type="ECO:0000256" key="1">
    <source>
        <dbReference type="SAM" id="MobiDB-lite"/>
    </source>
</evidence>
<accession>A0A9D4QCZ1</accession>
<feature type="compositionally biased region" description="Basic and acidic residues" evidence="1">
    <location>
        <begin position="21"/>
        <end position="32"/>
    </location>
</feature>
<proteinExistence type="predicted"/>
<feature type="compositionally biased region" description="Polar residues" evidence="1">
    <location>
        <begin position="1"/>
        <end position="10"/>
    </location>
</feature>
<keyword evidence="3" id="KW-1185">Reference proteome</keyword>
<protein>
    <submittedName>
        <fullName evidence="2">Uncharacterized protein</fullName>
    </submittedName>
</protein>
<gene>
    <name evidence="2" type="ORF">HPB52_003166</name>
</gene>
<reference evidence="2" key="1">
    <citation type="journal article" date="2020" name="Cell">
        <title>Large-Scale Comparative Analyses of Tick Genomes Elucidate Their Genetic Diversity and Vector Capacities.</title>
        <authorList>
            <consortium name="Tick Genome and Microbiome Consortium (TIGMIC)"/>
            <person name="Jia N."/>
            <person name="Wang J."/>
            <person name="Shi W."/>
            <person name="Du L."/>
            <person name="Sun Y."/>
            <person name="Zhan W."/>
            <person name="Jiang J.F."/>
            <person name="Wang Q."/>
            <person name="Zhang B."/>
            <person name="Ji P."/>
            <person name="Bell-Sakyi L."/>
            <person name="Cui X.M."/>
            <person name="Yuan T.T."/>
            <person name="Jiang B.G."/>
            <person name="Yang W.F."/>
            <person name="Lam T.T."/>
            <person name="Chang Q.C."/>
            <person name="Ding S.J."/>
            <person name="Wang X.J."/>
            <person name="Zhu J.G."/>
            <person name="Ruan X.D."/>
            <person name="Zhao L."/>
            <person name="Wei J.T."/>
            <person name="Ye R.Z."/>
            <person name="Que T.C."/>
            <person name="Du C.H."/>
            <person name="Zhou Y.H."/>
            <person name="Cheng J.X."/>
            <person name="Dai P.F."/>
            <person name="Guo W.B."/>
            <person name="Han X.H."/>
            <person name="Huang E.J."/>
            <person name="Li L.F."/>
            <person name="Wei W."/>
            <person name="Gao Y.C."/>
            <person name="Liu J.Z."/>
            <person name="Shao H.Z."/>
            <person name="Wang X."/>
            <person name="Wang C.C."/>
            <person name="Yang T.C."/>
            <person name="Huo Q.B."/>
            <person name="Li W."/>
            <person name="Chen H.Y."/>
            <person name="Chen S.E."/>
            <person name="Zhou L.G."/>
            <person name="Ni X.B."/>
            <person name="Tian J.H."/>
            <person name="Sheng Y."/>
            <person name="Liu T."/>
            <person name="Pan Y.S."/>
            <person name="Xia L.Y."/>
            <person name="Li J."/>
            <person name="Zhao F."/>
            <person name="Cao W.C."/>
        </authorList>
    </citation>
    <scope>NUCLEOTIDE SEQUENCE</scope>
    <source>
        <strain evidence="2">Rsan-2018</strain>
    </source>
</reference>
<dbReference type="EMBL" id="JABSTV010001246">
    <property type="protein sequence ID" value="KAH7975555.1"/>
    <property type="molecule type" value="Genomic_DNA"/>
</dbReference>
<organism evidence="2 3">
    <name type="scientific">Rhipicephalus sanguineus</name>
    <name type="common">Brown dog tick</name>
    <name type="synonym">Ixodes sanguineus</name>
    <dbReference type="NCBI Taxonomy" id="34632"/>
    <lineage>
        <taxon>Eukaryota</taxon>
        <taxon>Metazoa</taxon>
        <taxon>Ecdysozoa</taxon>
        <taxon>Arthropoda</taxon>
        <taxon>Chelicerata</taxon>
        <taxon>Arachnida</taxon>
        <taxon>Acari</taxon>
        <taxon>Parasitiformes</taxon>
        <taxon>Ixodida</taxon>
        <taxon>Ixodoidea</taxon>
        <taxon>Ixodidae</taxon>
        <taxon>Rhipicephalinae</taxon>
        <taxon>Rhipicephalus</taxon>
        <taxon>Rhipicephalus</taxon>
    </lineage>
</organism>
<dbReference type="VEuPathDB" id="VectorBase:RSAN_049421"/>
<dbReference type="AlphaFoldDB" id="A0A9D4QCZ1"/>
<name>A0A9D4QCZ1_RHISA</name>
<evidence type="ECO:0000313" key="3">
    <source>
        <dbReference type="Proteomes" id="UP000821837"/>
    </source>
</evidence>
<comment type="caution">
    <text evidence="2">The sequence shown here is derived from an EMBL/GenBank/DDBJ whole genome shotgun (WGS) entry which is preliminary data.</text>
</comment>
<reference evidence="2" key="2">
    <citation type="submission" date="2021-09" db="EMBL/GenBank/DDBJ databases">
        <authorList>
            <person name="Jia N."/>
            <person name="Wang J."/>
            <person name="Shi W."/>
            <person name="Du L."/>
            <person name="Sun Y."/>
            <person name="Zhan W."/>
            <person name="Jiang J."/>
            <person name="Wang Q."/>
            <person name="Zhang B."/>
            <person name="Ji P."/>
            <person name="Sakyi L.B."/>
            <person name="Cui X."/>
            <person name="Yuan T."/>
            <person name="Jiang B."/>
            <person name="Yang W."/>
            <person name="Lam T.T.-Y."/>
            <person name="Chang Q."/>
            <person name="Ding S."/>
            <person name="Wang X."/>
            <person name="Zhu J."/>
            <person name="Ruan X."/>
            <person name="Zhao L."/>
            <person name="Wei J."/>
            <person name="Que T."/>
            <person name="Du C."/>
            <person name="Cheng J."/>
            <person name="Dai P."/>
            <person name="Han X."/>
            <person name="Huang E."/>
            <person name="Gao Y."/>
            <person name="Liu J."/>
            <person name="Shao H."/>
            <person name="Ye R."/>
            <person name="Li L."/>
            <person name="Wei W."/>
            <person name="Wang X."/>
            <person name="Wang C."/>
            <person name="Huo Q."/>
            <person name="Li W."/>
            <person name="Guo W."/>
            <person name="Chen H."/>
            <person name="Chen S."/>
            <person name="Zhou L."/>
            <person name="Zhou L."/>
            <person name="Ni X."/>
            <person name="Tian J."/>
            <person name="Zhou Y."/>
            <person name="Sheng Y."/>
            <person name="Liu T."/>
            <person name="Pan Y."/>
            <person name="Xia L."/>
            <person name="Li J."/>
            <person name="Zhao F."/>
            <person name="Cao W."/>
        </authorList>
    </citation>
    <scope>NUCLEOTIDE SEQUENCE</scope>
    <source>
        <strain evidence="2">Rsan-2018</strain>
        <tissue evidence="2">Larvae</tissue>
    </source>
</reference>
<feature type="region of interest" description="Disordered" evidence="1">
    <location>
        <begin position="1"/>
        <end position="82"/>
    </location>
</feature>
<evidence type="ECO:0000313" key="2">
    <source>
        <dbReference type="EMBL" id="KAH7975555.1"/>
    </source>
</evidence>